<reference evidence="2 3" key="1">
    <citation type="journal article" date="2023" name="G3 (Bethesda)">
        <title>A chromosome-level genome assembly of Zasmidium syzygii isolated from banana leaves.</title>
        <authorList>
            <person name="van Westerhoven A.C."/>
            <person name="Mehrabi R."/>
            <person name="Talebi R."/>
            <person name="Steentjes M.B.F."/>
            <person name="Corcolon B."/>
            <person name="Chong P.A."/>
            <person name="Kema G.H.J."/>
            <person name="Seidl M.F."/>
        </authorList>
    </citation>
    <scope>NUCLEOTIDE SEQUENCE [LARGE SCALE GENOMIC DNA]</scope>
    <source>
        <strain evidence="2 3">P124</strain>
    </source>
</reference>
<evidence type="ECO:0000313" key="3">
    <source>
        <dbReference type="Proteomes" id="UP001305779"/>
    </source>
</evidence>
<evidence type="ECO:0000256" key="1">
    <source>
        <dbReference type="SAM" id="MobiDB-lite"/>
    </source>
</evidence>
<proteinExistence type="predicted"/>
<sequence>MALMEKCDSNLKKDPSPATKSEKVEEDFKLPQLLQRLPQELFDRIYDFTFTARPGVRFIDHQKSVPADSAVRFVQGCNFLLVHPGRLRSGLDPFRYRSYTVERIPAQDRVAKPCNIHLLHVDRASRQRYADTFFGGADTFFVFVETDVLVEFMGSLQSSHKELVQARLSLERTELEEQATCLPVRQD</sequence>
<gene>
    <name evidence="2" type="ORF">PRZ48_014195</name>
</gene>
<protein>
    <submittedName>
        <fullName evidence="2">Uncharacterized protein</fullName>
    </submittedName>
</protein>
<dbReference type="Proteomes" id="UP001305779">
    <property type="component" value="Unassembled WGS sequence"/>
</dbReference>
<comment type="caution">
    <text evidence="2">The sequence shown here is derived from an EMBL/GenBank/DDBJ whole genome shotgun (WGS) entry which is preliminary data.</text>
</comment>
<accession>A0ABR0E0B0</accession>
<dbReference type="EMBL" id="JAXOVC010000013">
    <property type="protein sequence ID" value="KAK4494839.1"/>
    <property type="molecule type" value="Genomic_DNA"/>
</dbReference>
<feature type="region of interest" description="Disordered" evidence="1">
    <location>
        <begin position="1"/>
        <end position="25"/>
    </location>
</feature>
<evidence type="ECO:0000313" key="2">
    <source>
        <dbReference type="EMBL" id="KAK4494839.1"/>
    </source>
</evidence>
<keyword evidence="3" id="KW-1185">Reference proteome</keyword>
<organism evidence="2 3">
    <name type="scientific">Zasmidium cellare</name>
    <name type="common">Wine cellar mold</name>
    <name type="synonym">Racodium cellare</name>
    <dbReference type="NCBI Taxonomy" id="395010"/>
    <lineage>
        <taxon>Eukaryota</taxon>
        <taxon>Fungi</taxon>
        <taxon>Dikarya</taxon>
        <taxon>Ascomycota</taxon>
        <taxon>Pezizomycotina</taxon>
        <taxon>Dothideomycetes</taxon>
        <taxon>Dothideomycetidae</taxon>
        <taxon>Mycosphaerellales</taxon>
        <taxon>Mycosphaerellaceae</taxon>
        <taxon>Zasmidium</taxon>
    </lineage>
</organism>
<name>A0ABR0E0B0_ZASCE</name>